<evidence type="ECO:0000259" key="1">
    <source>
        <dbReference type="PROSITE" id="PS50181"/>
    </source>
</evidence>
<dbReference type="RefSeq" id="XP_013346751.1">
    <property type="nucleotide sequence ID" value="XM_013491297.1"/>
</dbReference>
<dbReference type="SUPFAM" id="SSF81383">
    <property type="entry name" value="F-box domain"/>
    <property type="match status" value="1"/>
</dbReference>
<dbReference type="PANTHER" id="PTHR31639">
    <property type="entry name" value="F-BOX PROTEIN-LIKE"/>
    <property type="match status" value="1"/>
</dbReference>
<dbReference type="GeneID" id="25363338"/>
<sequence length="572" mass="64472">MPHIPPTIELLEHARLQYRRKEYAKAVDLLDLAIRHEPSPSVKLLDTRAAVHEKLGDHKLALKDARTCIRIFEKDPTGYLRAGKVLQMMQKTDVALSIYKHGISKKVKDVELLQKMHNKLLLSLAPDKAADPFAQLPIEIVEMILSYLNFRQTVYCTRVSKQWNVFINSLPGLWMNLDFSEARRHVRSAFLSRCINTSRRKVISATLKRVNDLEKVIKALAQSCPEFHSLRIVDGGLQGESLTHNLKSATKLKKLTLGASASVSSMTLPGLLLGCENLEELECRAIVPGSLNIHWKGEFPKLRRLKLIRNFQSPNRSMHTLRIGTLLALTPNLQSLSLNDWATPYDILSLRESASRLVELDMTSDVSSGPVPFPFRNLPQSLRVLRLDLDRPLSSVVLLSPKDFFLPNLEELVCCGTDIASLLLSDPELISNYPDPIDNMFLKHSNMSKLRTLHVQCTGAAQPVTSILALPRLERVRSLRLTHNSSVNDEVANHIATNMKQLRDIDLSSTMITGACVRALVEGLKSTLKTLKFVNVWHCSPDAPEWAREQGIRVHYSQNADTKPKGRKIRFE</sequence>
<dbReference type="InterPro" id="IPR032675">
    <property type="entry name" value="LRR_dom_sf"/>
</dbReference>
<dbReference type="InParanoid" id="A0A074YQG0"/>
<accession>A0A074YQG0</accession>
<protein>
    <recommendedName>
        <fullName evidence="1">F-box domain-containing protein</fullName>
    </recommendedName>
</protein>
<dbReference type="PANTHER" id="PTHR31639:SF256">
    <property type="entry name" value="OS07G0242900 PROTEIN"/>
    <property type="match status" value="1"/>
</dbReference>
<gene>
    <name evidence="2" type="ORF">AUEXF2481DRAFT_26792</name>
</gene>
<dbReference type="Gene3D" id="1.25.40.10">
    <property type="entry name" value="Tetratricopeptide repeat domain"/>
    <property type="match status" value="1"/>
</dbReference>
<proteinExistence type="predicted"/>
<organism evidence="2 3">
    <name type="scientific">Aureobasidium subglaciale (strain EXF-2481)</name>
    <name type="common">Aureobasidium pullulans var. subglaciale</name>
    <dbReference type="NCBI Taxonomy" id="1043005"/>
    <lineage>
        <taxon>Eukaryota</taxon>
        <taxon>Fungi</taxon>
        <taxon>Dikarya</taxon>
        <taxon>Ascomycota</taxon>
        <taxon>Pezizomycotina</taxon>
        <taxon>Dothideomycetes</taxon>
        <taxon>Dothideomycetidae</taxon>
        <taxon>Dothideales</taxon>
        <taxon>Saccotheciaceae</taxon>
        <taxon>Aureobasidium</taxon>
    </lineage>
</organism>
<dbReference type="Proteomes" id="UP000030641">
    <property type="component" value="Unassembled WGS sequence"/>
</dbReference>
<dbReference type="Pfam" id="PF12937">
    <property type="entry name" value="F-box-like"/>
    <property type="match status" value="1"/>
</dbReference>
<dbReference type="OMA" id="MRDLWMR"/>
<evidence type="ECO:0000313" key="2">
    <source>
        <dbReference type="EMBL" id="KEQ98414.1"/>
    </source>
</evidence>
<dbReference type="Gene3D" id="3.80.10.10">
    <property type="entry name" value="Ribonuclease Inhibitor"/>
    <property type="match status" value="1"/>
</dbReference>
<dbReference type="PROSITE" id="PS50181">
    <property type="entry name" value="FBOX"/>
    <property type="match status" value="1"/>
</dbReference>
<dbReference type="InterPro" id="IPR001810">
    <property type="entry name" value="F-box_dom"/>
</dbReference>
<dbReference type="SMART" id="SM00256">
    <property type="entry name" value="FBOX"/>
    <property type="match status" value="1"/>
</dbReference>
<dbReference type="HOGENOM" id="CLU_024395_0_0_1"/>
<dbReference type="AlphaFoldDB" id="A0A074YQG0"/>
<dbReference type="OrthoDB" id="629492at2759"/>
<dbReference type="STRING" id="1043005.A0A074YQG0"/>
<keyword evidence="3" id="KW-1185">Reference proteome</keyword>
<dbReference type="InterPro" id="IPR019734">
    <property type="entry name" value="TPR_rpt"/>
</dbReference>
<dbReference type="SMART" id="SM00028">
    <property type="entry name" value="TPR"/>
    <property type="match status" value="3"/>
</dbReference>
<feature type="domain" description="F-box" evidence="1">
    <location>
        <begin position="130"/>
        <end position="177"/>
    </location>
</feature>
<name>A0A074YQG0_AURSE</name>
<reference evidence="2 3" key="1">
    <citation type="journal article" date="2014" name="BMC Genomics">
        <title>Genome sequencing of four Aureobasidium pullulans varieties: biotechnological potential, stress tolerance, and description of new species.</title>
        <authorList>
            <person name="Gostin Ar C."/>
            <person name="Ohm R.A."/>
            <person name="Kogej T."/>
            <person name="Sonjak S."/>
            <person name="Turk M."/>
            <person name="Zajc J."/>
            <person name="Zalar P."/>
            <person name="Grube M."/>
            <person name="Sun H."/>
            <person name="Han J."/>
            <person name="Sharma A."/>
            <person name="Chiniquy J."/>
            <person name="Ngan C.Y."/>
            <person name="Lipzen A."/>
            <person name="Barry K."/>
            <person name="Grigoriev I.V."/>
            <person name="Gunde-Cimerman N."/>
        </authorList>
    </citation>
    <scope>NUCLEOTIDE SEQUENCE [LARGE SCALE GENOMIC DNA]</scope>
    <source>
        <strain evidence="2 3">EXF-2481</strain>
    </source>
</reference>
<dbReference type="Gene3D" id="1.20.1280.50">
    <property type="match status" value="1"/>
</dbReference>
<dbReference type="EMBL" id="KL584752">
    <property type="protein sequence ID" value="KEQ98414.1"/>
    <property type="molecule type" value="Genomic_DNA"/>
</dbReference>
<dbReference type="InterPro" id="IPR036047">
    <property type="entry name" value="F-box-like_dom_sf"/>
</dbReference>
<dbReference type="InterPro" id="IPR011990">
    <property type="entry name" value="TPR-like_helical_dom_sf"/>
</dbReference>
<dbReference type="SUPFAM" id="SSF52047">
    <property type="entry name" value="RNI-like"/>
    <property type="match status" value="1"/>
</dbReference>
<dbReference type="SUPFAM" id="SSF48452">
    <property type="entry name" value="TPR-like"/>
    <property type="match status" value="1"/>
</dbReference>
<evidence type="ECO:0000313" key="3">
    <source>
        <dbReference type="Proteomes" id="UP000030641"/>
    </source>
</evidence>